<keyword evidence="1" id="KW-0472">Membrane</keyword>
<keyword evidence="1" id="KW-0812">Transmembrane</keyword>
<reference evidence="2 3" key="1">
    <citation type="submission" date="2024-09" db="EMBL/GenBank/DDBJ databases">
        <authorList>
            <person name="Zhang Z.-H."/>
        </authorList>
    </citation>
    <scope>NUCLEOTIDE SEQUENCE [LARGE SCALE GENOMIC DNA]</scope>
    <source>
        <strain evidence="2 3">HHTR114</strain>
    </source>
</reference>
<keyword evidence="1" id="KW-1133">Transmembrane helix</keyword>
<dbReference type="EMBL" id="JBHPON010000002">
    <property type="protein sequence ID" value="MFC6036307.1"/>
    <property type="molecule type" value="Genomic_DNA"/>
</dbReference>
<feature type="transmembrane region" description="Helical" evidence="1">
    <location>
        <begin position="34"/>
        <end position="54"/>
    </location>
</feature>
<evidence type="ECO:0000313" key="2">
    <source>
        <dbReference type="EMBL" id="MFC6036307.1"/>
    </source>
</evidence>
<evidence type="ECO:0000256" key="1">
    <source>
        <dbReference type="SAM" id="Phobius"/>
    </source>
</evidence>
<proteinExistence type="predicted"/>
<dbReference type="Proteomes" id="UP001596116">
    <property type="component" value="Unassembled WGS sequence"/>
</dbReference>
<feature type="transmembrane region" description="Helical" evidence="1">
    <location>
        <begin position="154"/>
        <end position="173"/>
    </location>
</feature>
<keyword evidence="3" id="KW-1185">Reference proteome</keyword>
<feature type="transmembrane region" description="Helical" evidence="1">
    <location>
        <begin position="66"/>
        <end position="92"/>
    </location>
</feature>
<evidence type="ECO:0000313" key="3">
    <source>
        <dbReference type="Proteomes" id="UP001596116"/>
    </source>
</evidence>
<gene>
    <name evidence="2" type="ORF">ACFMB1_12185</name>
</gene>
<organism evidence="2 3">
    <name type="scientific">Hyphococcus aureus</name>
    <dbReference type="NCBI Taxonomy" id="2666033"/>
    <lineage>
        <taxon>Bacteria</taxon>
        <taxon>Pseudomonadati</taxon>
        <taxon>Pseudomonadota</taxon>
        <taxon>Alphaproteobacteria</taxon>
        <taxon>Parvularculales</taxon>
        <taxon>Parvularculaceae</taxon>
        <taxon>Hyphococcus</taxon>
    </lineage>
</organism>
<comment type="caution">
    <text evidence="2">The sequence shown here is derived from an EMBL/GenBank/DDBJ whole genome shotgun (WGS) entry which is preliminary data.</text>
</comment>
<protein>
    <submittedName>
        <fullName evidence="2">Uncharacterized protein</fullName>
    </submittedName>
</protein>
<dbReference type="RefSeq" id="WP_379882464.1">
    <property type="nucleotide sequence ID" value="NZ_JBHPON010000002.1"/>
</dbReference>
<accession>A0ABW1L1W6</accession>
<name>A0ABW1L1W6_9PROT</name>
<sequence length="183" mass="20640">MFQLVAAILTPALFSALLYWSNLQVRPGSYEPTTFAIAGLVAIAIVVLLSRFILRPLNRKRLSFLNISSFTILYLSGIFLLYEISTILLFAAGHSGGSQPIELKEFVEYSFYETLKALKLWPSDWSLWVLLNIFYDMNSDFAPDQRTVGAAWAAAYRLLLVPFYVSVGLLKLLTRQVFRSGIS</sequence>